<name>A0A2S2P2Z2_SCHGA</name>
<organism evidence="1">
    <name type="scientific">Schizaphis graminum</name>
    <name type="common">Green bug aphid</name>
    <dbReference type="NCBI Taxonomy" id="13262"/>
    <lineage>
        <taxon>Eukaryota</taxon>
        <taxon>Metazoa</taxon>
        <taxon>Ecdysozoa</taxon>
        <taxon>Arthropoda</taxon>
        <taxon>Hexapoda</taxon>
        <taxon>Insecta</taxon>
        <taxon>Pterygota</taxon>
        <taxon>Neoptera</taxon>
        <taxon>Paraneoptera</taxon>
        <taxon>Hemiptera</taxon>
        <taxon>Sternorrhyncha</taxon>
        <taxon>Aphidomorpha</taxon>
        <taxon>Aphidoidea</taxon>
        <taxon>Aphididae</taxon>
        <taxon>Aphidini</taxon>
        <taxon>Schizaphis</taxon>
    </lineage>
</organism>
<evidence type="ECO:0000313" key="1">
    <source>
        <dbReference type="EMBL" id="MBY23829.1"/>
    </source>
</evidence>
<reference evidence="1" key="1">
    <citation type="submission" date="2018-04" db="EMBL/GenBank/DDBJ databases">
        <title>Transcriptome of Schizaphis graminum biotype I.</title>
        <authorList>
            <person name="Scully E.D."/>
            <person name="Geib S.M."/>
            <person name="Palmer N.A."/>
            <person name="Koch K."/>
            <person name="Bradshaw J."/>
            <person name="Heng-Moss T."/>
            <person name="Sarath G."/>
        </authorList>
    </citation>
    <scope>NUCLEOTIDE SEQUENCE</scope>
</reference>
<accession>A0A2S2P2Z2</accession>
<gene>
    <name evidence="1" type="ORF">g.1924</name>
</gene>
<dbReference type="AlphaFoldDB" id="A0A2S2P2Z2"/>
<dbReference type="EMBL" id="GGMR01011210">
    <property type="protein sequence ID" value="MBY23829.1"/>
    <property type="molecule type" value="Transcribed_RNA"/>
</dbReference>
<sequence length="106" mass="12623">MRKCTTTENTAPPRRRYSSFYYPLSLTSSYTATEILFHEVFSFLFRDKYYIITLIYNENESKFITHIARVGGASNRILYIGRVPLCRMVFNYGRFRYYYTQTCGVT</sequence>
<proteinExistence type="predicted"/>
<protein>
    <submittedName>
        <fullName evidence="1">Uncharacterized protein</fullName>
    </submittedName>
</protein>